<dbReference type="SFLD" id="SFLDS00003">
    <property type="entry name" value="Haloacid_Dehalogenase"/>
    <property type="match status" value="1"/>
</dbReference>
<evidence type="ECO:0000256" key="10">
    <source>
        <dbReference type="RuleBase" id="RU362081"/>
    </source>
</evidence>
<dbReference type="InterPro" id="IPR008250">
    <property type="entry name" value="ATPase_P-typ_transduc_dom_A_sf"/>
</dbReference>
<dbReference type="Gene3D" id="3.40.1110.10">
    <property type="entry name" value="Calcium-transporting ATPase, cytoplasmic domain N"/>
    <property type="match status" value="1"/>
</dbReference>
<dbReference type="SUPFAM" id="SSF55008">
    <property type="entry name" value="HMA, heavy metal-associated domain"/>
    <property type="match status" value="1"/>
</dbReference>
<dbReference type="SUPFAM" id="SSF56784">
    <property type="entry name" value="HAD-like"/>
    <property type="match status" value="1"/>
</dbReference>
<dbReference type="SUPFAM" id="SSF81665">
    <property type="entry name" value="Calcium ATPase, transmembrane domain M"/>
    <property type="match status" value="1"/>
</dbReference>
<proteinExistence type="inferred from homology"/>
<comment type="subcellular location">
    <subcellularLocation>
        <location evidence="10">Cell membrane</location>
    </subcellularLocation>
    <subcellularLocation>
        <location evidence="1">Endomembrane system</location>
        <topology evidence="1">Multi-pass membrane protein</topology>
    </subcellularLocation>
</comment>
<dbReference type="PANTHER" id="PTHR43520">
    <property type="entry name" value="ATP7, ISOFORM B"/>
    <property type="match status" value="1"/>
</dbReference>
<name>A0ABX4YH95_9LEPT</name>
<dbReference type="Gene3D" id="3.40.50.1000">
    <property type="entry name" value="HAD superfamily/HAD-like"/>
    <property type="match status" value="1"/>
</dbReference>
<keyword evidence="8 10" id="KW-1133">Transmembrane helix</keyword>
<comment type="similarity">
    <text evidence="2 10">Belongs to the cation transport ATPase (P-type) (TC 3.A.3) family. Type IB subfamily.</text>
</comment>
<gene>
    <name evidence="12" type="ORF">BES34_012635</name>
</gene>
<keyword evidence="5 10" id="KW-0547">Nucleotide-binding</keyword>
<feature type="transmembrane region" description="Helical" evidence="10">
    <location>
        <begin position="367"/>
        <end position="387"/>
    </location>
</feature>
<dbReference type="InterPro" id="IPR023214">
    <property type="entry name" value="HAD_sf"/>
</dbReference>
<dbReference type="InterPro" id="IPR044492">
    <property type="entry name" value="P_typ_ATPase_HD_dom"/>
</dbReference>
<accession>A0ABX4YH95</accession>
<evidence type="ECO:0000259" key="11">
    <source>
        <dbReference type="PROSITE" id="PS50846"/>
    </source>
</evidence>
<keyword evidence="13" id="KW-1185">Reference proteome</keyword>
<dbReference type="PROSITE" id="PS00154">
    <property type="entry name" value="ATPASE_E1_E2"/>
    <property type="match status" value="1"/>
</dbReference>
<dbReference type="NCBIfam" id="TIGR01525">
    <property type="entry name" value="ATPase-IB_hvy"/>
    <property type="match status" value="1"/>
</dbReference>
<dbReference type="RefSeq" id="WP_010415370.1">
    <property type="nucleotide sequence ID" value="NZ_MCRM02000012.1"/>
</dbReference>
<dbReference type="PANTHER" id="PTHR43520:SF8">
    <property type="entry name" value="P-TYPE CU(+) TRANSPORTER"/>
    <property type="match status" value="1"/>
</dbReference>
<dbReference type="Gene3D" id="1.20.1110.10">
    <property type="entry name" value="Calcium-transporting ATPase, transmembrane domain"/>
    <property type="match status" value="1"/>
</dbReference>
<evidence type="ECO:0000313" key="13">
    <source>
        <dbReference type="Proteomes" id="UP000094669"/>
    </source>
</evidence>
<dbReference type="InterPro" id="IPR018303">
    <property type="entry name" value="ATPase_P-typ_P_site"/>
</dbReference>
<dbReference type="InterPro" id="IPR023298">
    <property type="entry name" value="ATPase_P-typ_TM_dom_sf"/>
</dbReference>
<dbReference type="NCBIfam" id="TIGR01511">
    <property type="entry name" value="ATPase-IB1_Cu"/>
    <property type="match status" value="1"/>
</dbReference>
<evidence type="ECO:0000313" key="12">
    <source>
        <dbReference type="EMBL" id="PNV74581.1"/>
    </source>
</evidence>
<dbReference type="PRINTS" id="PR00943">
    <property type="entry name" value="CUATPASE"/>
</dbReference>
<feature type="transmembrane region" description="Helical" evidence="10">
    <location>
        <begin position="709"/>
        <end position="726"/>
    </location>
</feature>
<keyword evidence="6 10" id="KW-0067">ATP-binding</keyword>
<evidence type="ECO:0000256" key="1">
    <source>
        <dbReference type="ARBA" id="ARBA00004127"/>
    </source>
</evidence>
<feature type="transmembrane region" description="Helical" evidence="10">
    <location>
        <begin position="96"/>
        <end position="114"/>
    </location>
</feature>
<evidence type="ECO:0000256" key="2">
    <source>
        <dbReference type="ARBA" id="ARBA00006024"/>
    </source>
</evidence>
<keyword evidence="3 10" id="KW-0812">Transmembrane</keyword>
<dbReference type="InterPro" id="IPR027256">
    <property type="entry name" value="P-typ_ATPase_IB"/>
</dbReference>
<protein>
    <submittedName>
        <fullName evidence="12">Copper-translocating P-type ATPase</fullName>
    </submittedName>
</protein>
<evidence type="ECO:0000256" key="4">
    <source>
        <dbReference type="ARBA" id="ARBA00022723"/>
    </source>
</evidence>
<feature type="transmembrane region" description="Helical" evidence="10">
    <location>
        <begin position="211"/>
        <end position="230"/>
    </location>
</feature>
<dbReference type="Pfam" id="PF00122">
    <property type="entry name" value="E1-E2_ATPase"/>
    <property type="match status" value="1"/>
</dbReference>
<reference evidence="12" key="1">
    <citation type="submission" date="2018-01" db="EMBL/GenBank/DDBJ databases">
        <title>Genomic characterization of Leptospira inadai serogroup Lyme isolated from captured rat in Brazil and comparative analysis with human reference strain.</title>
        <authorList>
            <person name="Moreno L.Z."/>
            <person name="Loureiro A.P."/>
            <person name="Miraglia F."/>
            <person name="Kremer F.S."/>
            <person name="Eslabao M.R."/>
            <person name="Dellagostin O.A."/>
            <person name="Lilenbaum W."/>
            <person name="Moreno A.M."/>
        </authorList>
    </citation>
    <scope>NUCLEOTIDE SEQUENCE [LARGE SCALE GENOMIC DNA]</scope>
    <source>
        <strain evidence="12">M34/99</strain>
    </source>
</reference>
<dbReference type="InterPro" id="IPR006121">
    <property type="entry name" value="HMA_dom"/>
</dbReference>
<dbReference type="PRINTS" id="PR00119">
    <property type="entry name" value="CATATPASE"/>
</dbReference>
<dbReference type="Pfam" id="PF00403">
    <property type="entry name" value="HMA"/>
    <property type="match status" value="1"/>
</dbReference>
<keyword evidence="10" id="KW-1003">Cell membrane</keyword>
<dbReference type="Proteomes" id="UP000094669">
    <property type="component" value="Unassembled WGS sequence"/>
</dbReference>
<feature type="transmembrane region" description="Helical" evidence="10">
    <location>
        <begin position="168"/>
        <end position="191"/>
    </location>
</feature>
<feature type="domain" description="HMA" evidence="11">
    <location>
        <begin position="10"/>
        <end position="75"/>
    </location>
</feature>
<dbReference type="CDD" id="cd00371">
    <property type="entry name" value="HMA"/>
    <property type="match status" value="1"/>
</dbReference>
<feature type="transmembrane region" description="Helical" evidence="10">
    <location>
        <begin position="134"/>
        <end position="156"/>
    </location>
</feature>
<feature type="transmembrane region" description="Helical" evidence="10">
    <location>
        <begin position="732"/>
        <end position="750"/>
    </location>
</feature>
<dbReference type="PROSITE" id="PS01047">
    <property type="entry name" value="HMA_1"/>
    <property type="match status" value="1"/>
</dbReference>
<dbReference type="SUPFAM" id="SSF81653">
    <property type="entry name" value="Calcium ATPase, transduction domain A"/>
    <property type="match status" value="1"/>
</dbReference>
<dbReference type="InterPro" id="IPR017969">
    <property type="entry name" value="Heavy-metal-associated_CS"/>
</dbReference>
<keyword evidence="4 10" id="KW-0479">Metal-binding</keyword>
<dbReference type="Gene3D" id="3.30.70.100">
    <property type="match status" value="1"/>
</dbReference>
<dbReference type="InterPro" id="IPR059000">
    <property type="entry name" value="ATPase_P-type_domA"/>
</dbReference>
<evidence type="ECO:0000256" key="7">
    <source>
        <dbReference type="ARBA" id="ARBA00022967"/>
    </source>
</evidence>
<dbReference type="SFLD" id="SFLDG00002">
    <property type="entry name" value="C1.7:_P-type_atpase_like"/>
    <property type="match status" value="1"/>
</dbReference>
<dbReference type="InterPro" id="IPR001757">
    <property type="entry name" value="P_typ_ATPase"/>
</dbReference>
<dbReference type="SFLD" id="SFLDF00027">
    <property type="entry name" value="p-type_atpase"/>
    <property type="match status" value="1"/>
</dbReference>
<evidence type="ECO:0000256" key="3">
    <source>
        <dbReference type="ARBA" id="ARBA00022692"/>
    </source>
</evidence>
<dbReference type="InterPro" id="IPR023299">
    <property type="entry name" value="ATPase_P-typ_cyto_dom_N"/>
</dbReference>
<organism evidence="12 13">
    <name type="scientific">Leptospira inadai serovar Lyme</name>
    <dbReference type="NCBI Taxonomy" id="293084"/>
    <lineage>
        <taxon>Bacteria</taxon>
        <taxon>Pseudomonadati</taxon>
        <taxon>Spirochaetota</taxon>
        <taxon>Spirochaetia</taxon>
        <taxon>Leptospirales</taxon>
        <taxon>Leptospiraceae</taxon>
        <taxon>Leptospira</taxon>
    </lineage>
</organism>
<dbReference type="Gene3D" id="2.70.150.10">
    <property type="entry name" value="Calcium-transporting ATPase, cytoplasmic transduction domain A"/>
    <property type="match status" value="1"/>
</dbReference>
<keyword evidence="7" id="KW-1278">Translocase</keyword>
<feature type="transmembrane region" description="Helical" evidence="10">
    <location>
        <begin position="399"/>
        <end position="421"/>
    </location>
</feature>
<dbReference type="CDD" id="cd02094">
    <property type="entry name" value="P-type_ATPase_Cu-like"/>
    <property type="match status" value="1"/>
</dbReference>
<dbReference type="PROSITE" id="PS50846">
    <property type="entry name" value="HMA_2"/>
    <property type="match status" value="1"/>
</dbReference>
<comment type="caution">
    <text evidence="12">The sequence shown here is derived from an EMBL/GenBank/DDBJ whole genome shotgun (WGS) entry which is preliminary data.</text>
</comment>
<evidence type="ECO:0000256" key="9">
    <source>
        <dbReference type="ARBA" id="ARBA00023136"/>
    </source>
</evidence>
<dbReference type="InterPro" id="IPR036163">
    <property type="entry name" value="HMA_dom_sf"/>
</dbReference>
<sequence length="755" mass="80979">MTANKTQGMEEVTLDLFGMTCANCALRIEKGLSKIPGVSEARVNFARETAFVRHNPETTTLELLAKVESLGYKASEHTDKNSAEVTKTHQHEINSLKIRFLLSTFFSLPLLYSMVSHFEFLSFLPLPGLLMNPWVQFVFAAPVQFWIGFPFYRGAFRALRNGAANMDVLVALGTTAAFGYSLTISFVTGIANGNPFFLITDDHSAHSMVPPLYYETSAVLLTFLLGGKWMEAVAKGRSSQAIQSLLALKPEIARIRKGEEWIEVPSEYLNPGDEIHIRPGERMPTDGIVLSGSSAVDESMLTGESLPVEKYPGSQVMGGTINGNGALIVRADKVGSDTLLSSIIRTVEDAQASRAPIQRVADKISSVFVPSVVLIAILDFILWYFLLEPGILGSALEKSIAVLVIACPCALGLATPVSLLVGTGKAASQGILFRNAEALETAATLEVLAFDKTGTLTEGRPAVDGILTTGIGESEILRKIASAESASEHPLAKAIVEYGKEKGLHIELPTDLRAEPGGGLRARIKEESVMVGKAEFLSSNIEDLPLKLVTQSKAWEAEGKTVVWGKVEGVNPSWIILSLQDKLKDTTKEAVDELNHLGLELVLLTGDHKLTAESIASKLGITEVRASLHPKEKSDVIGSIQSTGKKVGMAGDGINDAPALAKAEVGFAMGNGTDIAMETAGVVLVKGDLRRLADAIRISRATVRNIRENLFWALAYNAFGIPIAAAGYLAPWIAGAAMAFSSVSVVGNALRLKRK</sequence>
<evidence type="ECO:0000256" key="6">
    <source>
        <dbReference type="ARBA" id="ARBA00022840"/>
    </source>
</evidence>
<dbReference type="Pfam" id="PF00702">
    <property type="entry name" value="Hydrolase"/>
    <property type="match status" value="1"/>
</dbReference>
<keyword evidence="9 10" id="KW-0472">Membrane</keyword>
<evidence type="ECO:0000256" key="5">
    <source>
        <dbReference type="ARBA" id="ARBA00022741"/>
    </source>
</evidence>
<dbReference type="InterPro" id="IPR036412">
    <property type="entry name" value="HAD-like_sf"/>
</dbReference>
<evidence type="ECO:0000256" key="8">
    <source>
        <dbReference type="ARBA" id="ARBA00022989"/>
    </source>
</evidence>
<dbReference type="EMBL" id="MCRM02000012">
    <property type="protein sequence ID" value="PNV74581.1"/>
    <property type="molecule type" value="Genomic_DNA"/>
</dbReference>
<dbReference type="NCBIfam" id="TIGR01494">
    <property type="entry name" value="ATPase_P-type"/>
    <property type="match status" value="1"/>
</dbReference>